<sequence length="991" mass="109490">MPGTRHDILEGVRNWANDLDGPNVFWLHGYPGTGKSAIAMTITAELLETGRLASSFFFKREEFLSQTPEALWCSVAYDLADKYPEIRTEVILALESGKVIPHITNNKDIFKKLILESLKKPLSVPSGRMPILVIDALDECGGLTESWSYQNQVLWALGQWKDMPSQAKLFVTSRNEKDIHSVLGSMGSRCKVLEVGERTSLESYLDIKKYLYLGFNDIRSKYPSLPDPWPTSQDLKLLTDAAAGLFIWASTVLKIVRDHQPKRELEQIIQALKENEKHDMNQLDHLYQNLISRFSSPRNVKVFTQVAGAILVVQIPLTLREMHALVPSLTREDLDFVCTQMSSVLDSESGLRFVHQSFVDFLVNLPNESPFNYKKVVHEQRMTSACLRTMAEQLRFNIAGVESSYFRNDDIPGLAQKVSNHLYYACRFWSAHLKSVVQKESLIVDISRFMHTQLFFWLEVLSARRVTGIASAALTVLDKWLPNQVNFELREDVQDAIRFVRGFGHPIAMSIPHIYVSLRWSATDAVLHGHKSMVTSVAFSPDSTRIVSGSYDTTVHMWDAETQTQIGTPLEGHTEPVFSVAFSPDGTRIVSGSADNTVRVWDTETQTQIGAPLQGHTEGVNSVAFSHDGTRIISGSSDTTVCVWDVNNQTKLGAPLEGHTHWVSSVAFSPDGTRIVSGSDDNTVRVWDTETQTQIGAPLEGHTRTICSVAFSPDGTHIVSGSGHGDNTLRVWNTEIQTQIGAPLEGHTTHVMSVAFSPDGTHIVSGSADNTVRVWDTETQTQIGAPLEGHTDTVNSVAFSHDGTRIISGSSDSTVRVWDVNNQTKLGAPREGHTTNVMSVAFSPDGTHIVSGSADNTVRVWDTETQTQIGAPLQGHTEGVKSVAFSHDGTRIISGSSDTTVCVWDVNNQTKLGAPLEGHTHWVSSVAFSPDGTHIVSGSYDNTVRIWDTKTQTQIRGPLEGHTRHVTSVAFSPDGTHIVSGSQDYTVRIWD</sequence>
<dbReference type="Proteomes" id="UP001219525">
    <property type="component" value="Unassembled WGS sequence"/>
</dbReference>
<dbReference type="SUPFAM" id="SSF52540">
    <property type="entry name" value="P-loop containing nucleoside triphosphate hydrolases"/>
    <property type="match status" value="1"/>
</dbReference>
<feature type="repeat" description="WD" evidence="3">
    <location>
        <begin position="916"/>
        <end position="957"/>
    </location>
</feature>
<dbReference type="InterPro" id="IPR001680">
    <property type="entry name" value="WD40_rpt"/>
</dbReference>
<dbReference type="Pfam" id="PF00400">
    <property type="entry name" value="WD40"/>
    <property type="match status" value="7"/>
</dbReference>
<evidence type="ECO:0000313" key="6">
    <source>
        <dbReference type="EMBL" id="KAJ7205466.1"/>
    </source>
</evidence>
<dbReference type="Pfam" id="PF24883">
    <property type="entry name" value="NPHP3_N"/>
    <property type="match status" value="1"/>
</dbReference>
<name>A0AAD6Y7E3_9AGAR</name>
<feature type="repeat" description="WD" evidence="3">
    <location>
        <begin position="613"/>
        <end position="654"/>
    </location>
</feature>
<evidence type="ECO:0000259" key="4">
    <source>
        <dbReference type="Pfam" id="PF23414"/>
    </source>
</evidence>
<dbReference type="InterPro" id="IPR011047">
    <property type="entry name" value="Quinoprotein_ADH-like_sf"/>
</dbReference>
<dbReference type="AlphaFoldDB" id="A0AAD6Y7E3"/>
<organism evidence="6 7">
    <name type="scientific">Mycena pura</name>
    <dbReference type="NCBI Taxonomy" id="153505"/>
    <lineage>
        <taxon>Eukaryota</taxon>
        <taxon>Fungi</taxon>
        <taxon>Dikarya</taxon>
        <taxon>Basidiomycota</taxon>
        <taxon>Agaricomycotina</taxon>
        <taxon>Agaricomycetes</taxon>
        <taxon>Agaricomycetidae</taxon>
        <taxon>Agaricales</taxon>
        <taxon>Marasmiineae</taxon>
        <taxon>Mycenaceae</taxon>
        <taxon>Mycena</taxon>
    </lineage>
</organism>
<dbReference type="Gene3D" id="3.40.50.300">
    <property type="entry name" value="P-loop containing nucleotide triphosphate hydrolases"/>
    <property type="match status" value="1"/>
</dbReference>
<feature type="repeat" description="WD" evidence="3">
    <location>
        <begin position="744"/>
        <end position="785"/>
    </location>
</feature>
<keyword evidence="1 3" id="KW-0853">WD repeat</keyword>
<dbReference type="CDD" id="cd00200">
    <property type="entry name" value="WD40"/>
    <property type="match status" value="1"/>
</dbReference>
<feature type="repeat" description="WD" evidence="3">
    <location>
        <begin position="787"/>
        <end position="828"/>
    </location>
</feature>
<feature type="repeat" description="WD" evidence="3">
    <location>
        <begin position="873"/>
        <end position="914"/>
    </location>
</feature>
<feature type="repeat" description="WD" evidence="3">
    <location>
        <begin position="699"/>
        <end position="742"/>
    </location>
</feature>
<feature type="repeat" description="WD" evidence="3">
    <location>
        <begin position="570"/>
        <end position="611"/>
    </location>
</feature>
<evidence type="ECO:0000256" key="3">
    <source>
        <dbReference type="PROSITE-ProRule" id="PRU00221"/>
    </source>
</evidence>
<protein>
    <submittedName>
        <fullName evidence="6">Quinon protein alcohol dehydrogenase-like superfamily</fullName>
    </submittedName>
</protein>
<dbReference type="Pfam" id="PF23414">
    <property type="entry name" value="Beta-prop_EML_2"/>
    <property type="match status" value="1"/>
</dbReference>
<dbReference type="EMBL" id="JARJCW010000043">
    <property type="protein sequence ID" value="KAJ7205466.1"/>
    <property type="molecule type" value="Genomic_DNA"/>
</dbReference>
<feature type="repeat" description="WD" evidence="3">
    <location>
        <begin position="959"/>
        <end position="991"/>
    </location>
</feature>
<dbReference type="PROSITE" id="PS00678">
    <property type="entry name" value="WD_REPEATS_1"/>
    <property type="match status" value="10"/>
</dbReference>
<keyword evidence="7" id="KW-1185">Reference proteome</keyword>
<feature type="domain" description="EML-like second beta-propeller" evidence="4">
    <location>
        <begin position="839"/>
        <end position="991"/>
    </location>
</feature>
<dbReference type="InterPro" id="IPR020472">
    <property type="entry name" value="WD40_PAC1"/>
</dbReference>
<dbReference type="PROSITE" id="PS50082">
    <property type="entry name" value="WD_REPEATS_2"/>
    <property type="match status" value="11"/>
</dbReference>
<evidence type="ECO:0000256" key="2">
    <source>
        <dbReference type="ARBA" id="ARBA00022737"/>
    </source>
</evidence>
<proteinExistence type="predicted"/>
<accession>A0AAD6Y7E3</accession>
<dbReference type="InterPro" id="IPR019775">
    <property type="entry name" value="WD40_repeat_CS"/>
</dbReference>
<reference evidence="6" key="1">
    <citation type="submission" date="2023-03" db="EMBL/GenBank/DDBJ databases">
        <title>Massive genome expansion in bonnet fungi (Mycena s.s.) driven by repeated elements and novel gene families across ecological guilds.</title>
        <authorList>
            <consortium name="Lawrence Berkeley National Laboratory"/>
            <person name="Harder C.B."/>
            <person name="Miyauchi S."/>
            <person name="Viragh M."/>
            <person name="Kuo A."/>
            <person name="Thoen E."/>
            <person name="Andreopoulos B."/>
            <person name="Lu D."/>
            <person name="Skrede I."/>
            <person name="Drula E."/>
            <person name="Henrissat B."/>
            <person name="Morin E."/>
            <person name="Kohler A."/>
            <person name="Barry K."/>
            <person name="LaButti K."/>
            <person name="Morin E."/>
            <person name="Salamov A."/>
            <person name="Lipzen A."/>
            <person name="Mereny Z."/>
            <person name="Hegedus B."/>
            <person name="Baldrian P."/>
            <person name="Stursova M."/>
            <person name="Weitz H."/>
            <person name="Taylor A."/>
            <person name="Grigoriev I.V."/>
            <person name="Nagy L.G."/>
            <person name="Martin F."/>
            <person name="Kauserud H."/>
        </authorList>
    </citation>
    <scope>NUCLEOTIDE SEQUENCE</scope>
    <source>
        <strain evidence="6">9144</strain>
    </source>
</reference>
<feature type="repeat" description="WD" evidence="3">
    <location>
        <begin position="656"/>
        <end position="697"/>
    </location>
</feature>
<keyword evidence="2" id="KW-0677">Repeat</keyword>
<evidence type="ECO:0000313" key="7">
    <source>
        <dbReference type="Proteomes" id="UP001219525"/>
    </source>
</evidence>
<dbReference type="InterPro" id="IPR015943">
    <property type="entry name" value="WD40/YVTN_repeat-like_dom_sf"/>
</dbReference>
<dbReference type="PANTHER" id="PTHR19848:SF8">
    <property type="entry name" value="F-BOX AND WD REPEAT DOMAIN CONTAINING 7"/>
    <property type="match status" value="1"/>
</dbReference>
<dbReference type="PROSITE" id="PS50294">
    <property type="entry name" value="WD_REPEATS_REGION"/>
    <property type="match status" value="11"/>
</dbReference>
<dbReference type="InterPro" id="IPR055442">
    <property type="entry name" value="Beta-prop_EML-like_2nd"/>
</dbReference>
<gene>
    <name evidence="6" type="ORF">GGX14DRAFT_644644</name>
</gene>
<dbReference type="SUPFAM" id="SSF50998">
    <property type="entry name" value="Quinoprotein alcohol dehydrogenase-like"/>
    <property type="match status" value="1"/>
</dbReference>
<dbReference type="InterPro" id="IPR027417">
    <property type="entry name" value="P-loop_NTPase"/>
</dbReference>
<dbReference type="Gene3D" id="2.130.10.10">
    <property type="entry name" value="YVTN repeat-like/Quinoprotein amine dehydrogenase"/>
    <property type="match status" value="5"/>
</dbReference>
<feature type="repeat" description="WD" evidence="3">
    <location>
        <begin position="830"/>
        <end position="871"/>
    </location>
</feature>
<dbReference type="PRINTS" id="PR00320">
    <property type="entry name" value="GPROTEINBRPT"/>
</dbReference>
<dbReference type="InterPro" id="IPR056884">
    <property type="entry name" value="NPHP3-like_N"/>
</dbReference>
<feature type="domain" description="Nephrocystin 3-like N-terminal" evidence="5">
    <location>
        <begin position="9"/>
        <end position="174"/>
    </location>
</feature>
<dbReference type="SMART" id="SM00320">
    <property type="entry name" value="WD40"/>
    <property type="match status" value="11"/>
</dbReference>
<evidence type="ECO:0000259" key="5">
    <source>
        <dbReference type="Pfam" id="PF24883"/>
    </source>
</evidence>
<evidence type="ECO:0000256" key="1">
    <source>
        <dbReference type="ARBA" id="ARBA00022574"/>
    </source>
</evidence>
<dbReference type="PANTHER" id="PTHR19848">
    <property type="entry name" value="WD40 REPEAT PROTEIN"/>
    <property type="match status" value="1"/>
</dbReference>
<comment type="caution">
    <text evidence="6">The sequence shown here is derived from an EMBL/GenBank/DDBJ whole genome shotgun (WGS) entry which is preliminary data.</text>
</comment>
<feature type="non-terminal residue" evidence="6">
    <location>
        <position position="1"/>
    </location>
</feature>
<feature type="repeat" description="WD" evidence="3">
    <location>
        <begin position="527"/>
        <end position="568"/>
    </location>
</feature>